<accession>A0A8J3EJV0</accession>
<reference evidence="7" key="2">
    <citation type="submission" date="2020-09" db="EMBL/GenBank/DDBJ databases">
        <authorList>
            <person name="Sun Q."/>
            <person name="Zhou Y."/>
        </authorList>
    </citation>
    <scope>NUCLEOTIDE SEQUENCE</scope>
    <source>
        <strain evidence="7">CGMCC 1.12360</strain>
    </source>
</reference>
<evidence type="ECO:0000313" key="7">
    <source>
        <dbReference type="EMBL" id="GGH68084.1"/>
    </source>
</evidence>
<dbReference type="InterPro" id="IPR001387">
    <property type="entry name" value="Cro/C1-type_HTH"/>
</dbReference>
<evidence type="ECO:0000256" key="1">
    <source>
        <dbReference type="ARBA" id="ARBA00022491"/>
    </source>
</evidence>
<evidence type="ECO:0000256" key="4">
    <source>
        <dbReference type="ARBA" id="ARBA00023163"/>
    </source>
</evidence>
<dbReference type="PROSITE" id="PS50932">
    <property type="entry name" value="HTH_LACI_2"/>
    <property type="match status" value="1"/>
</dbReference>
<dbReference type="InterPro" id="IPR046335">
    <property type="entry name" value="LacI/GalR-like_sensor"/>
</dbReference>
<reference evidence="7" key="1">
    <citation type="journal article" date="2014" name="Int. J. Syst. Evol. Microbiol.">
        <title>Complete genome sequence of Corynebacterium casei LMG S-19264T (=DSM 44701T), isolated from a smear-ripened cheese.</title>
        <authorList>
            <consortium name="US DOE Joint Genome Institute (JGI-PGF)"/>
            <person name="Walter F."/>
            <person name="Albersmeier A."/>
            <person name="Kalinowski J."/>
            <person name="Ruckert C."/>
        </authorList>
    </citation>
    <scope>NUCLEOTIDE SEQUENCE</scope>
    <source>
        <strain evidence="7">CGMCC 1.12360</strain>
    </source>
</reference>
<keyword evidence="8" id="KW-1185">Reference proteome</keyword>
<dbReference type="PANTHER" id="PTHR30146:SF148">
    <property type="entry name" value="HTH-TYPE TRANSCRIPTIONAL REPRESSOR PURR-RELATED"/>
    <property type="match status" value="1"/>
</dbReference>
<dbReference type="Gene3D" id="1.10.260.40">
    <property type="entry name" value="lambda repressor-like DNA-binding domains"/>
    <property type="match status" value="1"/>
</dbReference>
<evidence type="ECO:0000313" key="8">
    <source>
        <dbReference type="Proteomes" id="UP000602050"/>
    </source>
</evidence>
<dbReference type="AlphaFoldDB" id="A0A8J3EJV0"/>
<evidence type="ECO:0000259" key="5">
    <source>
        <dbReference type="PROSITE" id="PS50932"/>
    </source>
</evidence>
<dbReference type="GO" id="GO:0000976">
    <property type="term" value="F:transcription cis-regulatory region binding"/>
    <property type="evidence" value="ECO:0007669"/>
    <property type="project" value="TreeGrafter"/>
</dbReference>
<dbReference type="Pfam" id="PF13377">
    <property type="entry name" value="Peripla_BP_3"/>
    <property type="match status" value="1"/>
</dbReference>
<dbReference type="InterPro" id="IPR000843">
    <property type="entry name" value="HTH_LacI"/>
</dbReference>
<organism evidence="7 8">
    <name type="scientific">Compostibacillus humi</name>
    <dbReference type="NCBI Taxonomy" id="1245525"/>
    <lineage>
        <taxon>Bacteria</taxon>
        <taxon>Bacillati</taxon>
        <taxon>Bacillota</taxon>
        <taxon>Bacilli</taxon>
        <taxon>Bacillales</taxon>
        <taxon>Bacillaceae</taxon>
        <taxon>Compostibacillus</taxon>
    </lineage>
</organism>
<evidence type="ECO:0000256" key="3">
    <source>
        <dbReference type="ARBA" id="ARBA00023125"/>
    </source>
</evidence>
<protein>
    <submittedName>
        <fullName evidence="7">LacI family transcriptional regulator</fullName>
    </submittedName>
</protein>
<dbReference type="PANTHER" id="PTHR30146">
    <property type="entry name" value="LACI-RELATED TRANSCRIPTIONAL REPRESSOR"/>
    <property type="match status" value="1"/>
</dbReference>
<dbReference type="PROSITE" id="PS50943">
    <property type="entry name" value="HTH_CROC1"/>
    <property type="match status" value="1"/>
</dbReference>
<keyword evidence="4" id="KW-0804">Transcription</keyword>
<comment type="caution">
    <text evidence="7">The sequence shown here is derived from an EMBL/GenBank/DDBJ whole genome shotgun (WGS) entry which is preliminary data.</text>
</comment>
<dbReference type="Pfam" id="PF00356">
    <property type="entry name" value="LacI"/>
    <property type="match status" value="1"/>
</dbReference>
<dbReference type="CDD" id="cd19977">
    <property type="entry name" value="PBP1_EndR-like"/>
    <property type="match status" value="1"/>
</dbReference>
<proteinExistence type="predicted"/>
<dbReference type="Gene3D" id="3.40.50.2300">
    <property type="match status" value="2"/>
</dbReference>
<dbReference type="SUPFAM" id="SSF53822">
    <property type="entry name" value="Periplasmic binding protein-like I"/>
    <property type="match status" value="1"/>
</dbReference>
<dbReference type="InterPro" id="IPR028082">
    <property type="entry name" value="Peripla_BP_I"/>
</dbReference>
<dbReference type="PROSITE" id="PS00356">
    <property type="entry name" value="HTH_LACI_1"/>
    <property type="match status" value="1"/>
</dbReference>
<keyword evidence="2" id="KW-0805">Transcription regulation</keyword>
<evidence type="ECO:0000259" key="6">
    <source>
        <dbReference type="PROSITE" id="PS50943"/>
    </source>
</evidence>
<feature type="domain" description="HTH cro/C1-type" evidence="6">
    <location>
        <begin position="5"/>
        <end position="29"/>
    </location>
</feature>
<dbReference type="RefSeq" id="WP_188390370.1">
    <property type="nucleotide sequence ID" value="NZ_BMEV01000001.1"/>
</dbReference>
<dbReference type="InterPro" id="IPR010982">
    <property type="entry name" value="Lambda_DNA-bd_dom_sf"/>
</dbReference>
<keyword evidence="1" id="KW-0678">Repressor</keyword>
<dbReference type="SMART" id="SM00354">
    <property type="entry name" value="HTH_LACI"/>
    <property type="match status" value="1"/>
</dbReference>
<dbReference type="GO" id="GO:0003700">
    <property type="term" value="F:DNA-binding transcription factor activity"/>
    <property type="evidence" value="ECO:0007669"/>
    <property type="project" value="TreeGrafter"/>
</dbReference>
<dbReference type="EMBL" id="BMEV01000001">
    <property type="protein sequence ID" value="GGH68084.1"/>
    <property type="molecule type" value="Genomic_DNA"/>
</dbReference>
<keyword evidence="3" id="KW-0238">DNA-binding</keyword>
<dbReference type="Proteomes" id="UP000602050">
    <property type="component" value="Unassembled WGS sequence"/>
</dbReference>
<gene>
    <name evidence="7" type="ORF">GCM10010978_00710</name>
</gene>
<dbReference type="SUPFAM" id="SSF47413">
    <property type="entry name" value="lambda repressor-like DNA-binding domains"/>
    <property type="match status" value="1"/>
</dbReference>
<sequence>MKTVTIIDVAKRAGVSKSTVSQYLNGRYEYMGADTRERIKQAVEELGYRPNTIARSLKKKKTKTIGVILANILYSFSTKVIRAIEDVCNREGYQVIICNADDNPSKEKWYIEMLLAKQVDGIIAIPTKSNIDLYRKLKERNYPLVFVDRYIDGLDISTMMLHNEKAAKMCVDELTDNGYERIAMLTMEPISITPRFERIQGYKKALEDKGLKATEDYIASAPLKEMQTRLKELMALKQPPQAIIAINDLSFMQLLTFVKENKLEVPGDLAIIGIDDISFADLFDPPLTTIAQPAFDIGREAAAALIQKINNRYVMDADIRRFEPRLIRRASSTKS</sequence>
<evidence type="ECO:0000256" key="2">
    <source>
        <dbReference type="ARBA" id="ARBA00023015"/>
    </source>
</evidence>
<dbReference type="CDD" id="cd01392">
    <property type="entry name" value="HTH_LacI"/>
    <property type="match status" value="1"/>
</dbReference>
<name>A0A8J3EJV0_9BACI</name>
<feature type="domain" description="HTH lacI-type" evidence="5">
    <location>
        <begin position="4"/>
        <end position="59"/>
    </location>
</feature>